<organism evidence="2 3">
    <name type="scientific">Tropicimonas aquimaris</name>
    <dbReference type="NCBI Taxonomy" id="914152"/>
    <lineage>
        <taxon>Bacteria</taxon>
        <taxon>Pseudomonadati</taxon>
        <taxon>Pseudomonadota</taxon>
        <taxon>Alphaproteobacteria</taxon>
        <taxon>Rhodobacterales</taxon>
        <taxon>Roseobacteraceae</taxon>
        <taxon>Tropicimonas</taxon>
    </lineage>
</organism>
<dbReference type="EMBL" id="JBHTJT010000049">
    <property type="protein sequence ID" value="MFD0981900.1"/>
    <property type="molecule type" value="Genomic_DNA"/>
</dbReference>
<proteinExistence type="predicted"/>
<dbReference type="SUPFAM" id="SSF53850">
    <property type="entry name" value="Periplasmic binding protein-like II"/>
    <property type="match status" value="1"/>
</dbReference>
<name>A0ABW3IUV6_9RHOB</name>
<dbReference type="InterPro" id="IPR005119">
    <property type="entry name" value="LysR_subst-bd"/>
</dbReference>
<comment type="caution">
    <text evidence="2">The sequence shown here is derived from an EMBL/GenBank/DDBJ whole genome shotgun (WGS) entry which is preliminary data.</text>
</comment>
<reference evidence="3" key="1">
    <citation type="journal article" date="2019" name="Int. J. Syst. Evol. Microbiol.">
        <title>The Global Catalogue of Microorganisms (GCM) 10K type strain sequencing project: providing services to taxonomists for standard genome sequencing and annotation.</title>
        <authorList>
            <consortium name="The Broad Institute Genomics Platform"/>
            <consortium name="The Broad Institute Genome Sequencing Center for Infectious Disease"/>
            <person name="Wu L."/>
            <person name="Ma J."/>
        </authorList>
    </citation>
    <scope>NUCLEOTIDE SEQUENCE [LARGE SCALE GENOMIC DNA]</scope>
    <source>
        <strain evidence="3">CCUG 60524</strain>
    </source>
</reference>
<feature type="domain" description="LysR substrate-binding" evidence="1">
    <location>
        <begin position="28"/>
        <end position="131"/>
    </location>
</feature>
<protein>
    <submittedName>
        <fullName evidence="2">LysR substrate-binding domain-containing protein</fullName>
    </submittedName>
</protein>
<dbReference type="Gene3D" id="3.40.190.10">
    <property type="entry name" value="Periplasmic binding protein-like II"/>
    <property type="match status" value="1"/>
</dbReference>
<dbReference type="Proteomes" id="UP001597108">
    <property type="component" value="Unassembled WGS sequence"/>
</dbReference>
<evidence type="ECO:0000313" key="3">
    <source>
        <dbReference type="Proteomes" id="UP001597108"/>
    </source>
</evidence>
<keyword evidence="3" id="KW-1185">Reference proteome</keyword>
<evidence type="ECO:0000259" key="1">
    <source>
        <dbReference type="Pfam" id="PF03466"/>
    </source>
</evidence>
<dbReference type="Pfam" id="PF03466">
    <property type="entry name" value="LysR_substrate"/>
    <property type="match status" value="1"/>
</dbReference>
<gene>
    <name evidence="2" type="ORF">ACFQ2S_19895</name>
</gene>
<sequence>MRAVRPTLAARGLRARAEAILEDARATSRAMRDESVAFGHHRHAVIDDAVARARKPHAWPYEAHRSTTALEPVSGESGVALVSASAVTPGFSEGIVVSPLPAPTILGPIGLLSPIGQKDTPVVAAFKAAVRLFA</sequence>
<evidence type="ECO:0000313" key="2">
    <source>
        <dbReference type="EMBL" id="MFD0981900.1"/>
    </source>
</evidence>
<dbReference type="RefSeq" id="WP_386077357.1">
    <property type="nucleotide sequence ID" value="NZ_JBHTJT010000049.1"/>
</dbReference>
<accession>A0ABW3IUV6</accession>